<dbReference type="AlphaFoldDB" id="A0A1I3Q8F8"/>
<dbReference type="InterPro" id="IPR000286">
    <property type="entry name" value="HDACs"/>
</dbReference>
<evidence type="ECO:0000313" key="10">
    <source>
        <dbReference type="Proteomes" id="UP000199518"/>
    </source>
</evidence>
<evidence type="ECO:0000256" key="5">
    <source>
        <dbReference type="ARBA" id="ARBA00022853"/>
    </source>
</evidence>
<feature type="domain" description="Histone deacetylase" evidence="8">
    <location>
        <begin position="17"/>
        <end position="305"/>
    </location>
</feature>
<dbReference type="Proteomes" id="UP000199518">
    <property type="component" value="Unassembled WGS sequence"/>
</dbReference>
<dbReference type="InterPro" id="IPR023801">
    <property type="entry name" value="His_deacetylse_dom"/>
</dbReference>
<keyword evidence="5" id="KW-0156">Chromatin regulator</keyword>
<keyword evidence="3" id="KW-0678">Repressor</keyword>
<evidence type="ECO:0000256" key="3">
    <source>
        <dbReference type="ARBA" id="ARBA00022491"/>
    </source>
</evidence>
<dbReference type="PANTHER" id="PTHR10625">
    <property type="entry name" value="HISTONE DEACETYLASE HDAC1-RELATED"/>
    <property type="match status" value="1"/>
</dbReference>
<sequence length="310" mass="33385">MLLFTDPLFLEHNTGSHPENAGRLAAIHKKLAETGLIDRCQRGVVSPAPHAAIAAVHGDQYLKRVEQICERGGGSLDADTRVSARSFEVARHAAGAACTAVEQVVRGDDTRALCLIRPPGHHALPDRAMGFCLLNNIAIAARHAQLACGLKRVLIVDWDVHHGNGTQDIFYADGSVGFYSIHRFPFYPGTGDWDETGTGAGAGTTWNVPIAYGTSREKYFERFQRTLDDAVATMRPELILISAGFDAHRLDPIGSLDLETEDFARLTELVVAAANAECQGKIVSLLEGGYHPQALADSVAVHLTTLAGDQ</sequence>
<evidence type="ECO:0000256" key="4">
    <source>
        <dbReference type="ARBA" id="ARBA00022801"/>
    </source>
</evidence>
<evidence type="ECO:0000256" key="2">
    <source>
        <dbReference type="ARBA" id="ARBA00012111"/>
    </source>
</evidence>
<dbReference type="InterPro" id="IPR023696">
    <property type="entry name" value="Ureohydrolase_dom_sf"/>
</dbReference>
<evidence type="ECO:0000259" key="8">
    <source>
        <dbReference type="Pfam" id="PF00850"/>
    </source>
</evidence>
<keyword evidence="6" id="KW-0805">Transcription regulation</keyword>
<dbReference type="PRINTS" id="PR01270">
    <property type="entry name" value="HDASUPER"/>
</dbReference>
<keyword evidence="10" id="KW-1185">Reference proteome</keyword>
<name>A0A1I3Q8F8_9PLAN</name>
<keyword evidence="7" id="KW-0804">Transcription</keyword>
<evidence type="ECO:0000256" key="6">
    <source>
        <dbReference type="ARBA" id="ARBA00023015"/>
    </source>
</evidence>
<proteinExistence type="inferred from homology"/>
<dbReference type="SUPFAM" id="SSF52768">
    <property type="entry name" value="Arginase/deacetylase"/>
    <property type="match status" value="1"/>
</dbReference>
<dbReference type="STRING" id="1576369.SAMN05421753_11814"/>
<evidence type="ECO:0000256" key="1">
    <source>
        <dbReference type="ARBA" id="ARBA00007738"/>
    </source>
</evidence>
<keyword evidence="4" id="KW-0378">Hydrolase</keyword>
<dbReference type="GO" id="GO:0141221">
    <property type="term" value="F:histone deacetylase activity, hydrolytic mechanism"/>
    <property type="evidence" value="ECO:0007669"/>
    <property type="project" value="UniProtKB-EC"/>
</dbReference>
<dbReference type="Pfam" id="PF00850">
    <property type="entry name" value="Hist_deacetyl"/>
    <property type="match status" value="1"/>
</dbReference>
<evidence type="ECO:0000313" key="9">
    <source>
        <dbReference type="EMBL" id="SFJ30534.1"/>
    </source>
</evidence>
<dbReference type="CDD" id="cd09992">
    <property type="entry name" value="HDAC_classII"/>
    <property type="match status" value="1"/>
</dbReference>
<comment type="similarity">
    <text evidence="1">Belongs to the histone deacetylase family. HD type 2 subfamily.</text>
</comment>
<organism evidence="9 10">
    <name type="scientific">Planctomicrobium piriforme</name>
    <dbReference type="NCBI Taxonomy" id="1576369"/>
    <lineage>
        <taxon>Bacteria</taxon>
        <taxon>Pseudomonadati</taxon>
        <taxon>Planctomycetota</taxon>
        <taxon>Planctomycetia</taxon>
        <taxon>Planctomycetales</taxon>
        <taxon>Planctomycetaceae</taxon>
        <taxon>Planctomicrobium</taxon>
    </lineage>
</organism>
<dbReference type="OrthoDB" id="9808367at2"/>
<protein>
    <recommendedName>
        <fullName evidence="2">histone deacetylase</fullName>
        <ecNumber evidence="2">3.5.1.98</ecNumber>
    </recommendedName>
</protein>
<dbReference type="EMBL" id="FOQD01000018">
    <property type="protein sequence ID" value="SFJ30534.1"/>
    <property type="molecule type" value="Genomic_DNA"/>
</dbReference>
<gene>
    <name evidence="9" type="ORF">SAMN05421753_11814</name>
</gene>
<dbReference type="RefSeq" id="WP_092054670.1">
    <property type="nucleotide sequence ID" value="NZ_FOQD01000018.1"/>
</dbReference>
<reference evidence="10" key="1">
    <citation type="submission" date="2016-10" db="EMBL/GenBank/DDBJ databases">
        <authorList>
            <person name="Varghese N."/>
            <person name="Submissions S."/>
        </authorList>
    </citation>
    <scope>NUCLEOTIDE SEQUENCE [LARGE SCALE GENOMIC DNA]</scope>
    <source>
        <strain evidence="10">DSM 26348</strain>
    </source>
</reference>
<dbReference type="Gene3D" id="3.40.800.20">
    <property type="entry name" value="Histone deacetylase domain"/>
    <property type="match status" value="1"/>
</dbReference>
<accession>A0A1I3Q8F8</accession>
<evidence type="ECO:0000256" key="7">
    <source>
        <dbReference type="ARBA" id="ARBA00023163"/>
    </source>
</evidence>
<dbReference type="GO" id="GO:0040029">
    <property type="term" value="P:epigenetic regulation of gene expression"/>
    <property type="evidence" value="ECO:0007669"/>
    <property type="project" value="TreeGrafter"/>
</dbReference>
<dbReference type="PANTHER" id="PTHR10625:SF5">
    <property type="entry name" value="HISTONE DEACETYLASE"/>
    <property type="match status" value="1"/>
</dbReference>
<dbReference type="InterPro" id="IPR037138">
    <property type="entry name" value="His_deacetylse_dom_sf"/>
</dbReference>
<dbReference type="EC" id="3.5.1.98" evidence="2"/>